<keyword evidence="1" id="KW-0805">Transcription regulation</keyword>
<dbReference type="SMART" id="SM00342">
    <property type="entry name" value="HTH_ARAC"/>
    <property type="match status" value="1"/>
</dbReference>
<dbReference type="PANTHER" id="PTHR11019">
    <property type="entry name" value="HTH-TYPE TRANSCRIPTIONAL REGULATOR NIMR"/>
    <property type="match status" value="1"/>
</dbReference>
<keyword evidence="3" id="KW-0010">Activator</keyword>
<dbReference type="InterPro" id="IPR018060">
    <property type="entry name" value="HTH_AraC"/>
</dbReference>
<dbReference type="RefSeq" id="WP_138450020.1">
    <property type="nucleotide sequence ID" value="NZ_VBVZ01000058.1"/>
</dbReference>
<dbReference type="EMBL" id="VBVZ01000058">
    <property type="protein sequence ID" value="TLG92956.1"/>
    <property type="molecule type" value="Genomic_DNA"/>
</dbReference>
<name>A0ABY2U9Q6_9PSED</name>
<evidence type="ECO:0000256" key="4">
    <source>
        <dbReference type="ARBA" id="ARBA00023163"/>
    </source>
</evidence>
<evidence type="ECO:0000256" key="1">
    <source>
        <dbReference type="ARBA" id="ARBA00023015"/>
    </source>
</evidence>
<proteinExistence type="predicted"/>
<dbReference type="SUPFAM" id="SSF46689">
    <property type="entry name" value="Homeodomain-like"/>
    <property type="match status" value="1"/>
</dbReference>
<dbReference type="InterPro" id="IPR020449">
    <property type="entry name" value="Tscrpt_reg_AraC-type_HTH"/>
</dbReference>
<dbReference type="Pfam" id="PF12833">
    <property type="entry name" value="HTH_18"/>
    <property type="match status" value="1"/>
</dbReference>
<evidence type="ECO:0000256" key="3">
    <source>
        <dbReference type="ARBA" id="ARBA00023159"/>
    </source>
</evidence>
<dbReference type="PRINTS" id="PR00032">
    <property type="entry name" value="HTHARAC"/>
</dbReference>
<dbReference type="InterPro" id="IPR009057">
    <property type="entry name" value="Homeodomain-like_sf"/>
</dbReference>
<protein>
    <submittedName>
        <fullName evidence="6">Helix-turn-helix transcriptional regulator</fullName>
    </submittedName>
</protein>
<evidence type="ECO:0000313" key="7">
    <source>
        <dbReference type="Proteomes" id="UP000304941"/>
    </source>
</evidence>
<dbReference type="PROSITE" id="PS00041">
    <property type="entry name" value="HTH_ARAC_FAMILY_1"/>
    <property type="match status" value="1"/>
</dbReference>
<sequence>MSAPLIPTSVLTAVDDPLVVAVVRVGAEPRITERHCHARGQLLGTRQGLLSVDAGVSQWVVPATHAVWIPPNVAHGGRSHGPFAGWSVYVSPQGCVELPDTPCILATSGLLREAVMRAAAWQSPELDAAQQRLAGVIVDEIRTLPRVTLGLPMPQDARLRKIAEALSDCPDDERHLQEWATWAGIAPRTLTRRFALETGFSFTAWRQRVRLLRALERLAAGVPVTRVALELGYDNVSAFIALFRRTFGVTPGRYFTTHESL</sequence>
<keyword evidence="2" id="KW-0238">DNA-binding</keyword>
<comment type="caution">
    <text evidence="6">The sequence shown here is derived from an EMBL/GenBank/DDBJ whole genome shotgun (WGS) entry which is preliminary data.</text>
</comment>
<dbReference type="PROSITE" id="PS01124">
    <property type="entry name" value="HTH_ARAC_FAMILY_2"/>
    <property type="match status" value="1"/>
</dbReference>
<keyword evidence="7" id="KW-1185">Reference proteome</keyword>
<dbReference type="Gene3D" id="1.10.10.60">
    <property type="entry name" value="Homeodomain-like"/>
    <property type="match status" value="1"/>
</dbReference>
<dbReference type="CDD" id="cd06124">
    <property type="entry name" value="cupin_NimR-like_N"/>
    <property type="match status" value="1"/>
</dbReference>
<evidence type="ECO:0000259" key="5">
    <source>
        <dbReference type="PROSITE" id="PS01124"/>
    </source>
</evidence>
<dbReference type="Pfam" id="PF02311">
    <property type="entry name" value="AraC_binding"/>
    <property type="match status" value="1"/>
</dbReference>
<dbReference type="InterPro" id="IPR003313">
    <property type="entry name" value="AraC-bd"/>
</dbReference>
<evidence type="ECO:0000313" key="6">
    <source>
        <dbReference type="EMBL" id="TLG92956.1"/>
    </source>
</evidence>
<dbReference type="SUPFAM" id="SSF51182">
    <property type="entry name" value="RmlC-like cupins"/>
    <property type="match status" value="1"/>
</dbReference>
<dbReference type="Proteomes" id="UP000304941">
    <property type="component" value="Unassembled WGS sequence"/>
</dbReference>
<feature type="domain" description="HTH araC/xylS-type" evidence="5">
    <location>
        <begin position="160"/>
        <end position="257"/>
    </location>
</feature>
<gene>
    <name evidence="6" type="ORF">FEM54_06195</name>
</gene>
<accession>A0ABY2U9Q6</accession>
<organism evidence="6 7">
    <name type="scientific">Pseudomonas edaphica</name>
    <dbReference type="NCBI Taxonomy" id="2006980"/>
    <lineage>
        <taxon>Bacteria</taxon>
        <taxon>Pseudomonadati</taxon>
        <taxon>Pseudomonadota</taxon>
        <taxon>Gammaproteobacteria</taxon>
        <taxon>Pseudomonadales</taxon>
        <taxon>Pseudomonadaceae</taxon>
        <taxon>Pseudomonas</taxon>
    </lineage>
</organism>
<dbReference type="InterPro" id="IPR018062">
    <property type="entry name" value="HTH_AraC-typ_CS"/>
</dbReference>
<evidence type="ECO:0000256" key="2">
    <source>
        <dbReference type="ARBA" id="ARBA00023125"/>
    </source>
</evidence>
<keyword evidence="4" id="KW-0804">Transcription</keyword>
<dbReference type="InterPro" id="IPR011051">
    <property type="entry name" value="RmlC_Cupin_sf"/>
</dbReference>
<reference evidence="6 7" key="1">
    <citation type="submission" date="2019-05" db="EMBL/GenBank/DDBJ databases">
        <title>Pseudomonas edaphica sp. nov., isolated from rhizospheric soil of Cistus ladanifer L. in Spain.</title>
        <authorList>
            <person name="Peix A."/>
        </authorList>
    </citation>
    <scope>NUCLEOTIDE SEQUENCE [LARGE SCALE GENOMIC DNA]</scope>
    <source>
        <strain evidence="6 7">RD25</strain>
    </source>
</reference>
<dbReference type="PANTHER" id="PTHR11019:SF159">
    <property type="entry name" value="TRANSCRIPTIONAL REGULATOR-RELATED"/>
    <property type="match status" value="1"/>
</dbReference>